<accession>A0A2J6TBV8</accession>
<keyword evidence="4" id="KW-1185">Reference proteome</keyword>
<dbReference type="AlphaFoldDB" id="A0A2J6TBV8"/>
<feature type="region of interest" description="Disordered" evidence="1">
    <location>
        <begin position="55"/>
        <end position="125"/>
    </location>
</feature>
<dbReference type="PROSITE" id="PS00036">
    <property type="entry name" value="BZIP_BASIC"/>
    <property type="match status" value="1"/>
</dbReference>
<reference evidence="3 4" key="1">
    <citation type="submission" date="2016-04" db="EMBL/GenBank/DDBJ databases">
        <title>A degradative enzymes factory behind the ericoid mycorrhizal symbiosis.</title>
        <authorList>
            <consortium name="DOE Joint Genome Institute"/>
            <person name="Martino E."/>
            <person name="Morin E."/>
            <person name="Grelet G."/>
            <person name="Kuo A."/>
            <person name="Kohler A."/>
            <person name="Daghino S."/>
            <person name="Barry K."/>
            <person name="Choi C."/>
            <person name="Cichocki N."/>
            <person name="Clum A."/>
            <person name="Copeland A."/>
            <person name="Hainaut M."/>
            <person name="Haridas S."/>
            <person name="Labutti K."/>
            <person name="Lindquist E."/>
            <person name="Lipzen A."/>
            <person name="Khouja H.-R."/>
            <person name="Murat C."/>
            <person name="Ohm R."/>
            <person name="Olson A."/>
            <person name="Spatafora J."/>
            <person name="Veneault-Fourrey C."/>
            <person name="Henrissat B."/>
            <person name="Grigoriev I."/>
            <person name="Martin F."/>
            <person name="Perotto S."/>
        </authorList>
    </citation>
    <scope>NUCLEOTIDE SEQUENCE [LARGE SCALE GENOMIC DNA]</scope>
    <source>
        <strain evidence="3 4">E</strain>
    </source>
</reference>
<dbReference type="OrthoDB" id="3513680at2759"/>
<dbReference type="CDD" id="cd14688">
    <property type="entry name" value="bZIP_YAP"/>
    <property type="match status" value="1"/>
</dbReference>
<name>A0A2J6TBV8_9HELO</name>
<dbReference type="RefSeq" id="XP_024737419.1">
    <property type="nucleotide sequence ID" value="XM_024872473.1"/>
</dbReference>
<dbReference type="Pfam" id="PF00170">
    <property type="entry name" value="bZIP_1"/>
    <property type="match status" value="1"/>
</dbReference>
<dbReference type="InterPro" id="IPR004827">
    <property type="entry name" value="bZIP"/>
</dbReference>
<feature type="compositionally biased region" description="Polar residues" evidence="1">
    <location>
        <begin position="72"/>
        <end position="96"/>
    </location>
</feature>
<dbReference type="Proteomes" id="UP000235371">
    <property type="component" value="Unassembled WGS sequence"/>
</dbReference>
<proteinExistence type="predicted"/>
<organism evidence="3 4">
    <name type="scientific">Hyaloscypha bicolor E</name>
    <dbReference type="NCBI Taxonomy" id="1095630"/>
    <lineage>
        <taxon>Eukaryota</taxon>
        <taxon>Fungi</taxon>
        <taxon>Dikarya</taxon>
        <taxon>Ascomycota</taxon>
        <taxon>Pezizomycotina</taxon>
        <taxon>Leotiomycetes</taxon>
        <taxon>Helotiales</taxon>
        <taxon>Hyaloscyphaceae</taxon>
        <taxon>Hyaloscypha</taxon>
        <taxon>Hyaloscypha bicolor</taxon>
    </lineage>
</organism>
<dbReference type="Gene3D" id="1.20.5.170">
    <property type="match status" value="1"/>
</dbReference>
<gene>
    <name evidence="3" type="ORF">K444DRAFT_394561</name>
</gene>
<protein>
    <recommendedName>
        <fullName evidence="2">BZIP domain-containing protein</fullName>
    </recommendedName>
</protein>
<evidence type="ECO:0000259" key="2">
    <source>
        <dbReference type="PROSITE" id="PS00036"/>
    </source>
</evidence>
<dbReference type="SMART" id="SM00338">
    <property type="entry name" value="BRLZ"/>
    <property type="match status" value="1"/>
</dbReference>
<feature type="domain" description="BZIP" evidence="2">
    <location>
        <begin position="119"/>
        <end position="134"/>
    </location>
</feature>
<dbReference type="GO" id="GO:0003700">
    <property type="term" value="F:DNA-binding transcription factor activity"/>
    <property type="evidence" value="ECO:0007669"/>
    <property type="project" value="InterPro"/>
</dbReference>
<dbReference type="SUPFAM" id="SSF57959">
    <property type="entry name" value="Leucine zipper domain"/>
    <property type="match status" value="1"/>
</dbReference>
<sequence>MTDGYGQYCGWDTHHNSFQYPTTLARLGPPDYEINCQSMSLDPLLWSEQETLQYGSPSSSQVKGAPTASEVAGTQLSPAAGNNASKVSPSPKTVRAQTRRSQGRGQIAKSPPAADKSEKRRQQNRISQIAFRQRSKMTLMALQEELDQSILVNDVLYGTIEAFLEKTENLKRSIEDVLASRFKRSRSESQAQL</sequence>
<dbReference type="EMBL" id="KZ613790">
    <property type="protein sequence ID" value="PMD60515.1"/>
    <property type="molecule type" value="Genomic_DNA"/>
</dbReference>
<dbReference type="InParanoid" id="A0A2J6TBV8"/>
<evidence type="ECO:0000313" key="3">
    <source>
        <dbReference type="EMBL" id="PMD60515.1"/>
    </source>
</evidence>
<evidence type="ECO:0000256" key="1">
    <source>
        <dbReference type="SAM" id="MobiDB-lite"/>
    </source>
</evidence>
<dbReference type="GeneID" id="36580554"/>
<dbReference type="InterPro" id="IPR046347">
    <property type="entry name" value="bZIP_sf"/>
</dbReference>
<evidence type="ECO:0000313" key="4">
    <source>
        <dbReference type="Proteomes" id="UP000235371"/>
    </source>
</evidence>